<feature type="compositionally biased region" description="Polar residues" evidence="2">
    <location>
        <begin position="13"/>
        <end position="23"/>
    </location>
</feature>
<keyword evidence="4" id="KW-1185">Reference proteome</keyword>
<keyword evidence="1" id="KW-0175">Coiled coil</keyword>
<organism evidence="3 4">
    <name type="scientific">Aspergillus pseudodeflectus</name>
    <dbReference type="NCBI Taxonomy" id="176178"/>
    <lineage>
        <taxon>Eukaryota</taxon>
        <taxon>Fungi</taxon>
        <taxon>Dikarya</taxon>
        <taxon>Ascomycota</taxon>
        <taxon>Pezizomycotina</taxon>
        <taxon>Eurotiomycetes</taxon>
        <taxon>Eurotiomycetidae</taxon>
        <taxon>Eurotiales</taxon>
        <taxon>Aspergillaceae</taxon>
        <taxon>Aspergillus</taxon>
        <taxon>Aspergillus subgen. Nidulantes</taxon>
    </lineage>
</organism>
<gene>
    <name evidence="3" type="ORF">BJX68DRAFT_261782</name>
</gene>
<protein>
    <submittedName>
        <fullName evidence="3">Uncharacterized protein</fullName>
    </submittedName>
</protein>
<reference evidence="3 4" key="1">
    <citation type="submission" date="2024-07" db="EMBL/GenBank/DDBJ databases">
        <title>Section-level genome sequencing and comparative genomics of Aspergillus sections Usti and Cavernicolus.</title>
        <authorList>
            <consortium name="Lawrence Berkeley National Laboratory"/>
            <person name="Nybo J.L."/>
            <person name="Vesth T.C."/>
            <person name="Theobald S."/>
            <person name="Frisvad J.C."/>
            <person name="Larsen T.O."/>
            <person name="Kjaerboelling I."/>
            <person name="Rothschild-Mancinelli K."/>
            <person name="Lyhne E.K."/>
            <person name="Kogle M.E."/>
            <person name="Barry K."/>
            <person name="Clum A."/>
            <person name="Na H."/>
            <person name="Ledsgaard L."/>
            <person name="Lin J."/>
            <person name="Lipzen A."/>
            <person name="Kuo A."/>
            <person name="Riley R."/>
            <person name="Mondo S."/>
            <person name="LaButti K."/>
            <person name="Haridas S."/>
            <person name="Pangalinan J."/>
            <person name="Salamov A.A."/>
            <person name="Simmons B.A."/>
            <person name="Magnuson J.K."/>
            <person name="Chen J."/>
            <person name="Drula E."/>
            <person name="Henrissat B."/>
            <person name="Wiebenga A."/>
            <person name="Lubbers R.J."/>
            <person name="Gomes A.C."/>
            <person name="Macurrencykelacurrency M.R."/>
            <person name="Stajich J."/>
            <person name="Grigoriev I.V."/>
            <person name="Mortensen U.H."/>
            <person name="De vries R.P."/>
            <person name="Baker S.E."/>
            <person name="Andersen M.R."/>
        </authorList>
    </citation>
    <scope>NUCLEOTIDE SEQUENCE [LARGE SCALE GENOMIC DNA]</scope>
    <source>
        <strain evidence="3 4">CBS 756.74</strain>
    </source>
</reference>
<name>A0ABR4L468_9EURO</name>
<proteinExistence type="predicted"/>
<feature type="compositionally biased region" description="Basic and acidic residues" evidence="2">
    <location>
        <begin position="31"/>
        <end position="52"/>
    </location>
</feature>
<dbReference type="EMBL" id="JBFXLR010000003">
    <property type="protein sequence ID" value="KAL2859344.1"/>
    <property type="molecule type" value="Genomic_DNA"/>
</dbReference>
<sequence length="419" mass="47132">MKGEELKDRRESISTVNTTSNSHLDAGDIDPGGHRRLSDQDPVRALREQSNPERADIDRLFQRGLQALCQGIRDPVEYYTDIDEQQVSEHKILKEANLCLRSSVQQLATENTALKKELSDITAFNKQLAENAEELKKLKEDRKRWEDGIQKIRKLFPDRTNGAVIAMYNRMKLEMAEMSDNEGESDGNTGDAGESEAESSAPEKMSKKDELIKHRLAADNKGSKPLVEYDTTDSETDAKGTSTDRDSLEFDPRTPRPRKRKQTRLVQSQSPRPDFSRRPTTPFWIQAQQRAMTAAGITRDANPVLQSHTLPPASEYAPRIHFRVTSNTDYSADDTQLTLGEHLKKIEGQNLAMHKEIEEQIHRLKRESTAAKERSNQAGTLLRKLQQLGGLLNLSPSEVSTLIDMIKASEFSHAGTTSG</sequence>
<evidence type="ECO:0000256" key="2">
    <source>
        <dbReference type="SAM" id="MobiDB-lite"/>
    </source>
</evidence>
<feature type="region of interest" description="Disordered" evidence="2">
    <location>
        <begin position="1"/>
        <end position="52"/>
    </location>
</feature>
<dbReference type="RefSeq" id="XP_070904278.1">
    <property type="nucleotide sequence ID" value="XM_071044252.1"/>
</dbReference>
<feature type="coiled-coil region" evidence="1">
    <location>
        <begin position="121"/>
        <end position="155"/>
    </location>
</feature>
<accession>A0ABR4L468</accession>
<evidence type="ECO:0000256" key="1">
    <source>
        <dbReference type="SAM" id="Coils"/>
    </source>
</evidence>
<feature type="region of interest" description="Disordered" evidence="2">
    <location>
        <begin position="178"/>
        <end position="279"/>
    </location>
</feature>
<feature type="compositionally biased region" description="Basic and acidic residues" evidence="2">
    <location>
        <begin position="1"/>
        <end position="12"/>
    </location>
</feature>
<evidence type="ECO:0000313" key="3">
    <source>
        <dbReference type="EMBL" id="KAL2859344.1"/>
    </source>
</evidence>
<feature type="compositionally biased region" description="Basic and acidic residues" evidence="2">
    <location>
        <begin position="204"/>
        <end position="222"/>
    </location>
</feature>
<feature type="compositionally biased region" description="Basic and acidic residues" evidence="2">
    <location>
        <begin position="236"/>
        <end position="254"/>
    </location>
</feature>
<dbReference type="GeneID" id="98159416"/>
<dbReference type="Proteomes" id="UP001610444">
    <property type="component" value="Unassembled WGS sequence"/>
</dbReference>
<comment type="caution">
    <text evidence="3">The sequence shown here is derived from an EMBL/GenBank/DDBJ whole genome shotgun (WGS) entry which is preliminary data.</text>
</comment>
<evidence type="ECO:0000313" key="4">
    <source>
        <dbReference type="Proteomes" id="UP001610444"/>
    </source>
</evidence>